<dbReference type="Pfam" id="PF00221">
    <property type="entry name" value="Lyase_aromatic"/>
    <property type="match status" value="1"/>
</dbReference>
<keyword evidence="4 7" id="KW-0456">Lyase</keyword>
<accession>A0A1Q5PBL2</accession>
<evidence type="ECO:0000256" key="3">
    <source>
        <dbReference type="ARBA" id="ARBA00022808"/>
    </source>
</evidence>
<dbReference type="OrthoDB" id="9806955at2"/>
<evidence type="ECO:0000256" key="6">
    <source>
        <dbReference type="NCBIfam" id="TIGR01225"/>
    </source>
</evidence>
<protein>
    <recommendedName>
        <fullName evidence="2 6">Histidine ammonia-lyase</fullName>
        <ecNumber evidence="2 6">4.3.1.3</ecNumber>
    </recommendedName>
</protein>
<dbReference type="EMBL" id="LVWA01000008">
    <property type="protein sequence ID" value="OKL39618.1"/>
    <property type="molecule type" value="Genomic_DNA"/>
</dbReference>
<comment type="pathway">
    <text evidence="1 8">Amino-acid degradation; L-histidine degradation into L-glutamate; N-formimidoyl-L-glutamate from L-histidine: step 1/3.</text>
</comment>
<dbReference type="CDD" id="cd00332">
    <property type="entry name" value="PAL-HAL"/>
    <property type="match status" value="1"/>
</dbReference>
<evidence type="ECO:0000256" key="9">
    <source>
        <dbReference type="RuleBase" id="RU004480"/>
    </source>
</evidence>
<dbReference type="GO" id="GO:0005737">
    <property type="term" value="C:cytoplasm"/>
    <property type="evidence" value="ECO:0007669"/>
    <property type="project" value="UniProtKB-SubCell"/>
</dbReference>
<dbReference type="Proteomes" id="UP000186551">
    <property type="component" value="Unassembled WGS sequence"/>
</dbReference>
<evidence type="ECO:0000256" key="2">
    <source>
        <dbReference type="ARBA" id="ARBA00012994"/>
    </source>
</evidence>
<dbReference type="GO" id="GO:0019557">
    <property type="term" value="P:L-histidine catabolic process to glutamate and formate"/>
    <property type="evidence" value="ECO:0007669"/>
    <property type="project" value="UniProtKB-UniPathway"/>
</dbReference>
<dbReference type="InterPro" id="IPR005921">
    <property type="entry name" value="HutH"/>
</dbReference>
<dbReference type="UniPathway" id="UPA00379">
    <property type="reaction ID" value="UER00549"/>
</dbReference>
<comment type="catalytic activity">
    <reaction evidence="5 8">
        <text>L-histidine = trans-urocanate + NH4(+)</text>
        <dbReference type="Rhea" id="RHEA:21232"/>
        <dbReference type="ChEBI" id="CHEBI:17771"/>
        <dbReference type="ChEBI" id="CHEBI:28938"/>
        <dbReference type="ChEBI" id="CHEBI:57595"/>
        <dbReference type="EC" id="4.3.1.3"/>
    </reaction>
</comment>
<evidence type="ECO:0000256" key="1">
    <source>
        <dbReference type="ARBA" id="ARBA00005113"/>
    </source>
</evidence>
<sequence>MAQVHHISSQHLTLEHIGTILKENHTLALSEEAEERIVRCHAYLQQKITGSDRSIYGINTGFGSLYDKKISPADLEQLQRNLMMSHACGTGEEVPQEIVKLMLLLKVQSLAYGHSGVQLKTVKRLIDFYNREIYPVVYQQGSLGASGDLAPLAHLCLPLLGLGEVYFQGMKLESRHVLEMFSWDPIALKAKEGLALLNGTQFMSAYGVYNLLMAKRLVRQADLVSALSLDAYDGRIEPFNQLIHQVRPHRGQLQTAEVMRGLLTGSQLIEQEKQHVQDPYSFRCIPQVHGASKDALNYVEQVFLTEINSVTDNPNIFPEEDEIISGGNFHGQPLALALDFMAIAVAELGSISERRTYQLISGQRGLPAFLVAEPGLNSGFMISQYTAASIVSQSKQLCTPASVDTIPSSHNQEDHVSMGANAATKAYQVVHNTERVLAIELMNAVQALDFRRPLQSSEPLEQLVKAYREQVPFVSTDRVLHHDIKQSIHFLRDYSL</sequence>
<dbReference type="RefSeq" id="WP_073852957.1">
    <property type="nucleotide sequence ID" value="NZ_LVWA01000008.1"/>
</dbReference>
<name>A0A1Q5PBL2_9BACT</name>
<dbReference type="FunFam" id="1.20.200.10:FF:000003">
    <property type="entry name" value="Histidine ammonia-lyase"/>
    <property type="match status" value="1"/>
</dbReference>
<evidence type="ECO:0000313" key="10">
    <source>
        <dbReference type="EMBL" id="OKL39618.1"/>
    </source>
</evidence>
<proteinExistence type="inferred from homology"/>
<dbReference type="PANTHER" id="PTHR10362">
    <property type="entry name" value="HISTIDINE AMMONIA-LYASE"/>
    <property type="match status" value="1"/>
</dbReference>
<evidence type="ECO:0000256" key="4">
    <source>
        <dbReference type="ARBA" id="ARBA00023239"/>
    </source>
</evidence>
<dbReference type="SUPFAM" id="SSF48557">
    <property type="entry name" value="L-aspartase-like"/>
    <property type="match status" value="1"/>
</dbReference>
<dbReference type="Gene3D" id="1.10.275.10">
    <property type="entry name" value="Fumarase/aspartase (N-terminal domain)"/>
    <property type="match status" value="1"/>
</dbReference>
<dbReference type="InterPro" id="IPR024083">
    <property type="entry name" value="Fumarase/histidase_N"/>
</dbReference>
<organism evidence="10 11">
    <name type="scientific">Pontibacter flavimaris</name>
    <dbReference type="NCBI Taxonomy" id="1797110"/>
    <lineage>
        <taxon>Bacteria</taxon>
        <taxon>Pseudomonadati</taxon>
        <taxon>Bacteroidota</taxon>
        <taxon>Cytophagia</taxon>
        <taxon>Cytophagales</taxon>
        <taxon>Hymenobacteraceae</taxon>
        <taxon>Pontibacter</taxon>
    </lineage>
</organism>
<evidence type="ECO:0000256" key="8">
    <source>
        <dbReference type="RuleBase" id="RU004479"/>
    </source>
</evidence>
<dbReference type="GO" id="GO:0004397">
    <property type="term" value="F:histidine ammonia-lyase activity"/>
    <property type="evidence" value="ECO:0007669"/>
    <property type="project" value="UniProtKB-UniRule"/>
</dbReference>
<keyword evidence="11" id="KW-1185">Reference proteome</keyword>
<comment type="similarity">
    <text evidence="7">Belongs to the PAL/histidase family.</text>
</comment>
<dbReference type="AlphaFoldDB" id="A0A1Q5PBL2"/>
<dbReference type="FunFam" id="1.10.275.10:FF:000005">
    <property type="entry name" value="Histidine ammonia-lyase"/>
    <property type="match status" value="1"/>
</dbReference>
<dbReference type="PROSITE" id="PS00488">
    <property type="entry name" value="PAL_HISTIDASE"/>
    <property type="match status" value="1"/>
</dbReference>
<dbReference type="InterPro" id="IPR001106">
    <property type="entry name" value="Aromatic_Lyase"/>
</dbReference>
<dbReference type="InterPro" id="IPR022313">
    <property type="entry name" value="Phe/His_NH3-lyase_AS"/>
</dbReference>
<dbReference type="GO" id="GO:0019556">
    <property type="term" value="P:L-histidine catabolic process to glutamate and formamide"/>
    <property type="evidence" value="ECO:0007669"/>
    <property type="project" value="UniProtKB-UniPathway"/>
</dbReference>
<comment type="caution">
    <text evidence="10">The sequence shown here is derived from an EMBL/GenBank/DDBJ whole genome shotgun (WGS) entry which is preliminary data.</text>
</comment>
<evidence type="ECO:0000256" key="5">
    <source>
        <dbReference type="ARBA" id="ARBA00049269"/>
    </source>
</evidence>
<dbReference type="NCBIfam" id="NF006871">
    <property type="entry name" value="PRK09367.1"/>
    <property type="match status" value="1"/>
</dbReference>
<evidence type="ECO:0000313" key="11">
    <source>
        <dbReference type="Proteomes" id="UP000186551"/>
    </source>
</evidence>
<keyword evidence="3 8" id="KW-0369">Histidine metabolism</keyword>
<dbReference type="STRING" id="1797110.A3841_01360"/>
<comment type="subcellular location">
    <subcellularLocation>
        <location evidence="9">Cytoplasm</location>
    </subcellularLocation>
</comment>
<reference evidence="10 11" key="1">
    <citation type="submission" date="2016-03" db="EMBL/GenBank/DDBJ databases">
        <title>Genome sequence of Pontibacter sp. nov., of the family cytophagaceae, isolated from marine sediment of the Yellow Sea, China.</title>
        <authorList>
            <person name="Zhang G."/>
            <person name="Zhang R."/>
        </authorList>
    </citation>
    <scope>NUCLEOTIDE SEQUENCE [LARGE SCALE GENOMIC DNA]</scope>
    <source>
        <strain evidence="10 11">S10-8</strain>
    </source>
</reference>
<dbReference type="EC" id="4.3.1.3" evidence="2 6"/>
<dbReference type="InterPro" id="IPR008948">
    <property type="entry name" value="L-Aspartase-like"/>
</dbReference>
<evidence type="ECO:0000256" key="7">
    <source>
        <dbReference type="RuleBase" id="RU003954"/>
    </source>
</evidence>
<dbReference type="Gene3D" id="1.20.200.10">
    <property type="entry name" value="Fumarase/aspartase (Central domain)"/>
    <property type="match status" value="1"/>
</dbReference>
<gene>
    <name evidence="10" type="ORF">A3841_01360</name>
</gene>
<dbReference type="NCBIfam" id="TIGR01225">
    <property type="entry name" value="hutH"/>
    <property type="match status" value="1"/>
</dbReference>